<dbReference type="PROSITE" id="PS51186">
    <property type="entry name" value="GNAT"/>
    <property type="match status" value="1"/>
</dbReference>
<sequence length="179" mass="19957">MPEPLPSDVTLRAPELSDAPALFALIASNRDALRPWMPWEPLTRSEADSRAFLESAAVSRQIGKAYTWLVLRGGELAGVCDLHSVDTLNCHAFVGYWLDRRQVGQGVMQAALTQMLTEAFGPLGLHRVAIDAAADNHRSCAVAERLGFRYEGVLREYLLLQGRYCDARQYSLLAHEWKC</sequence>
<dbReference type="InterPro" id="IPR000182">
    <property type="entry name" value="GNAT_dom"/>
</dbReference>
<dbReference type="SUPFAM" id="SSF55729">
    <property type="entry name" value="Acyl-CoA N-acyltransferases (Nat)"/>
    <property type="match status" value="1"/>
</dbReference>
<dbReference type="Proteomes" id="UP001595999">
    <property type="component" value="Unassembled WGS sequence"/>
</dbReference>
<dbReference type="PANTHER" id="PTHR43441">
    <property type="entry name" value="RIBOSOMAL-PROTEIN-SERINE ACETYLTRANSFERASE"/>
    <property type="match status" value="1"/>
</dbReference>
<dbReference type="InterPro" id="IPR016181">
    <property type="entry name" value="Acyl_CoA_acyltransferase"/>
</dbReference>
<proteinExistence type="predicted"/>
<accession>A0ABV8ZTR9</accession>
<evidence type="ECO:0000313" key="2">
    <source>
        <dbReference type="EMBL" id="MFC4490705.1"/>
    </source>
</evidence>
<dbReference type="RefSeq" id="WP_231464652.1">
    <property type="nucleotide sequence ID" value="NZ_JAJOHW010000144.1"/>
</dbReference>
<dbReference type="EMBL" id="JBHSEK010000008">
    <property type="protein sequence ID" value="MFC4490705.1"/>
    <property type="molecule type" value="Genomic_DNA"/>
</dbReference>
<dbReference type="InterPro" id="IPR051908">
    <property type="entry name" value="Ribosomal_N-acetyltransferase"/>
</dbReference>
<feature type="domain" description="N-acetyltransferase" evidence="1">
    <location>
        <begin position="9"/>
        <end position="175"/>
    </location>
</feature>
<protein>
    <submittedName>
        <fullName evidence="2">GNAT family N-acetyltransferase</fullName>
        <ecNumber evidence="2">2.3.-.-</ecNumber>
    </submittedName>
</protein>
<reference evidence="3" key="1">
    <citation type="journal article" date="2019" name="Int. J. Syst. Evol. Microbiol.">
        <title>The Global Catalogue of Microorganisms (GCM) 10K type strain sequencing project: providing services to taxonomists for standard genome sequencing and annotation.</title>
        <authorList>
            <consortium name="The Broad Institute Genomics Platform"/>
            <consortium name="The Broad Institute Genome Sequencing Center for Infectious Disease"/>
            <person name="Wu L."/>
            <person name="Ma J."/>
        </authorList>
    </citation>
    <scope>NUCLEOTIDE SEQUENCE [LARGE SCALE GENOMIC DNA]</scope>
    <source>
        <strain evidence="3">CGMCC 4.7608</strain>
    </source>
</reference>
<evidence type="ECO:0000313" key="3">
    <source>
        <dbReference type="Proteomes" id="UP001595999"/>
    </source>
</evidence>
<organism evidence="2 3">
    <name type="scientific">Chromobacterium aquaticum</name>
    <dbReference type="NCBI Taxonomy" id="467180"/>
    <lineage>
        <taxon>Bacteria</taxon>
        <taxon>Pseudomonadati</taxon>
        <taxon>Pseudomonadota</taxon>
        <taxon>Betaproteobacteria</taxon>
        <taxon>Neisseriales</taxon>
        <taxon>Chromobacteriaceae</taxon>
        <taxon>Chromobacterium</taxon>
    </lineage>
</organism>
<keyword evidence="2" id="KW-0012">Acyltransferase</keyword>
<keyword evidence="3" id="KW-1185">Reference proteome</keyword>
<name>A0ABV8ZTR9_9NEIS</name>
<dbReference type="Gene3D" id="3.40.630.30">
    <property type="match status" value="1"/>
</dbReference>
<dbReference type="Pfam" id="PF13302">
    <property type="entry name" value="Acetyltransf_3"/>
    <property type="match status" value="1"/>
</dbReference>
<dbReference type="GO" id="GO:0016746">
    <property type="term" value="F:acyltransferase activity"/>
    <property type="evidence" value="ECO:0007669"/>
    <property type="project" value="UniProtKB-KW"/>
</dbReference>
<gene>
    <name evidence="2" type="ORF">ACFO0R_13895</name>
</gene>
<comment type="caution">
    <text evidence="2">The sequence shown here is derived from an EMBL/GenBank/DDBJ whole genome shotgun (WGS) entry which is preliminary data.</text>
</comment>
<dbReference type="EC" id="2.3.-.-" evidence="2"/>
<dbReference type="PANTHER" id="PTHR43441:SF11">
    <property type="entry name" value="RIBOSOMAL-PROTEIN-SERINE ACETYLTRANSFERASE"/>
    <property type="match status" value="1"/>
</dbReference>
<evidence type="ECO:0000259" key="1">
    <source>
        <dbReference type="PROSITE" id="PS51186"/>
    </source>
</evidence>
<keyword evidence="2" id="KW-0808">Transferase</keyword>